<dbReference type="AlphaFoldDB" id="A0A165NH79"/>
<keyword evidence="1" id="KW-0732">Signal</keyword>
<dbReference type="Proteomes" id="UP000076727">
    <property type="component" value="Unassembled WGS sequence"/>
</dbReference>
<evidence type="ECO:0000313" key="3">
    <source>
        <dbReference type="Proteomes" id="UP000076727"/>
    </source>
</evidence>
<protein>
    <recommendedName>
        <fullName evidence="4">Secreted protein</fullName>
    </recommendedName>
</protein>
<reference evidence="2 3" key="1">
    <citation type="journal article" date="2016" name="Mol. Biol. Evol.">
        <title>Comparative Genomics of Early-Diverging Mushroom-Forming Fungi Provides Insights into the Origins of Lignocellulose Decay Capabilities.</title>
        <authorList>
            <person name="Nagy L.G."/>
            <person name="Riley R."/>
            <person name="Tritt A."/>
            <person name="Adam C."/>
            <person name="Daum C."/>
            <person name="Floudas D."/>
            <person name="Sun H."/>
            <person name="Yadav J.S."/>
            <person name="Pangilinan J."/>
            <person name="Larsson K.H."/>
            <person name="Matsuura K."/>
            <person name="Barry K."/>
            <person name="Labutti K."/>
            <person name="Kuo R."/>
            <person name="Ohm R.A."/>
            <person name="Bhattacharya S.S."/>
            <person name="Shirouzu T."/>
            <person name="Yoshinaga Y."/>
            <person name="Martin F.M."/>
            <person name="Grigoriev I.V."/>
            <person name="Hibbett D.S."/>
        </authorList>
    </citation>
    <scope>NUCLEOTIDE SEQUENCE [LARGE SCALE GENOMIC DNA]</scope>
    <source>
        <strain evidence="2 3">L-15889</strain>
    </source>
</reference>
<evidence type="ECO:0008006" key="4">
    <source>
        <dbReference type="Google" id="ProtNLM"/>
    </source>
</evidence>
<keyword evidence="3" id="KW-1185">Reference proteome</keyword>
<evidence type="ECO:0000313" key="2">
    <source>
        <dbReference type="EMBL" id="KZT66968.1"/>
    </source>
</evidence>
<evidence type="ECO:0000256" key="1">
    <source>
        <dbReference type="SAM" id="SignalP"/>
    </source>
</evidence>
<dbReference type="EMBL" id="KV429082">
    <property type="protein sequence ID" value="KZT66968.1"/>
    <property type="molecule type" value="Genomic_DNA"/>
</dbReference>
<accession>A0A165NH79</accession>
<gene>
    <name evidence="2" type="ORF">DAEQUDRAFT_434117</name>
</gene>
<sequence>MWMLFLLSLLVAPAPAYNDISSLLFADLSYDSAYTGLSRATVSLRCQDILAAFWPRSIAQSPNTRVRRGRPHTG</sequence>
<organism evidence="2 3">
    <name type="scientific">Daedalea quercina L-15889</name>
    <dbReference type="NCBI Taxonomy" id="1314783"/>
    <lineage>
        <taxon>Eukaryota</taxon>
        <taxon>Fungi</taxon>
        <taxon>Dikarya</taxon>
        <taxon>Basidiomycota</taxon>
        <taxon>Agaricomycotina</taxon>
        <taxon>Agaricomycetes</taxon>
        <taxon>Polyporales</taxon>
        <taxon>Fomitopsis</taxon>
    </lineage>
</organism>
<feature type="signal peptide" evidence="1">
    <location>
        <begin position="1"/>
        <end position="16"/>
    </location>
</feature>
<name>A0A165NH79_9APHY</name>
<proteinExistence type="predicted"/>
<feature type="chain" id="PRO_5007863166" description="Secreted protein" evidence="1">
    <location>
        <begin position="17"/>
        <end position="74"/>
    </location>
</feature>